<sequence>MSLRLITWDIKDTLLRVRVPVGQQYFAEAKRQGLCMDPGSLETSFRNAYRTQSRLFPNYGLAQGMDSRQWWLDVVLQTFRLSGAEDDETVRSVAQQLYQDFSTARNWAVVPGAREALDSCKGLGLKMAVISNFDRRLEEVLEQCDLGGYFEWVLTSESAGVAKPDLGIFRQALSLAEVPPHQAAHVGDDYVNDYWAARMAGMRGYLIRPRAPPKPLQWNVPEEHVIHSPQQLIPKLEGLLLNSPT</sequence>
<protein>
    <recommendedName>
        <fullName evidence="2">Haloacid dehalogenase-like hydrolase domain-containing protein 3</fullName>
    </recommendedName>
</protein>
<reference evidence="3" key="2">
    <citation type="journal article" date="2010" name="Science">
        <title>The genome of the Western clawed frog Xenopus tropicalis.</title>
        <authorList>
            <person name="Hellsten U."/>
            <person name="Harland R.M."/>
            <person name="Gilchrist M.J."/>
            <person name="Hendrix D."/>
            <person name="Jurka J."/>
            <person name="Kapitonov V."/>
            <person name="Ovcharenko I."/>
            <person name="Putnam N.H."/>
            <person name="Shu S."/>
            <person name="Taher L."/>
            <person name="Blitz I.L."/>
            <person name="Blumberg B."/>
            <person name="Dichmann D.S."/>
            <person name="Dubchak I."/>
            <person name="Amaya E."/>
            <person name="Detter J.C."/>
            <person name="Fletcher R."/>
            <person name="Gerhard D.S."/>
            <person name="Goodstein D."/>
            <person name="Graves T."/>
            <person name="Grigoriev I.V."/>
            <person name="Grimwood J."/>
            <person name="Kawashima T."/>
            <person name="Lindquist E."/>
            <person name="Lucas S.M."/>
            <person name="Mead P.E."/>
            <person name="Mitros T."/>
            <person name="Ogino H."/>
            <person name="Ohta Y."/>
            <person name="Poliakov A.V."/>
            <person name="Pollet N."/>
            <person name="Robert J."/>
            <person name="Salamov A."/>
            <person name="Sater A.K."/>
            <person name="Schmutz J."/>
            <person name="Terry A."/>
            <person name="Vize P.D."/>
            <person name="Warren W.C."/>
            <person name="Wells D."/>
            <person name="Wills A."/>
            <person name="Wilson R.K."/>
            <person name="Zimmerman L.B."/>
            <person name="Zorn A.M."/>
            <person name="Grainger R."/>
            <person name="Grammer T."/>
            <person name="Khokha M.K."/>
            <person name="Richardson P.M."/>
            <person name="Rokhsar D.S."/>
        </authorList>
    </citation>
    <scope>NUCLEOTIDE SEQUENCE [LARGE SCALE GENOMIC DNA]</scope>
    <source>
        <strain evidence="3">Nigerian</strain>
    </source>
</reference>
<reference evidence="3" key="1">
    <citation type="submission" date="2009-11" db="EMBL/GenBank/DDBJ databases">
        <authorList>
            <consortium name="US DOE Joint Genome Institute (JGI-PGF)"/>
            <person name="Ottilar R."/>
            <person name="Schmutz J."/>
            <person name="Salamov A."/>
            <person name="Cheng J.F."/>
            <person name="Lucas S."/>
            <person name="Pitluck S."/>
            <person name="Gundlach H."/>
            <person name="Guo Y."/>
            <person name="Haberer G."/>
            <person name="Nasrallah J."/>
            <person name="Mayer K.F.X."/>
            <person name="van de Peer Y."/>
            <person name="Weigel D."/>
            <person name="Grigoriev I.V."/>
        </authorList>
    </citation>
    <scope>NUCLEOTIDE SEQUENCE</scope>
    <source>
        <strain evidence="3">Nigerian</strain>
    </source>
</reference>
<dbReference type="InterPro" id="IPR036412">
    <property type="entry name" value="HAD-like_sf"/>
</dbReference>
<dbReference type="InterPro" id="IPR006439">
    <property type="entry name" value="HAD-SF_hydro_IA"/>
</dbReference>
<dbReference type="Pfam" id="PF00702">
    <property type="entry name" value="Hydrolase"/>
    <property type="match status" value="1"/>
</dbReference>
<comment type="similarity">
    <text evidence="1">Belongs to the HAD-like hydrolase superfamily.</text>
</comment>
<dbReference type="Gene3D" id="1.10.150.720">
    <property type="entry name" value="Haloacid dehalogenase-like hydrolase"/>
    <property type="match status" value="1"/>
</dbReference>
<name>A0A1B8Y047_XENTR</name>
<proteinExistence type="inferred from homology"/>
<dbReference type="NCBIfam" id="TIGR02252">
    <property type="entry name" value="DREG-2"/>
    <property type="match status" value="1"/>
</dbReference>
<dbReference type="Gene3D" id="3.40.50.1000">
    <property type="entry name" value="HAD superfamily/HAD-like"/>
    <property type="match status" value="1"/>
</dbReference>
<gene>
    <name evidence="3" type="ORF">XENTR_v90028445mg</name>
</gene>
<organism evidence="3">
    <name type="scientific">Xenopus tropicalis</name>
    <name type="common">Western clawed frog</name>
    <name type="synonym">Silurana tropicalis</name>
    <dbReference type="NCBI Taxonomy" id="8364"/>
    <lineage>
        <taxon>Eukaryota</taxon>
        <taxon>Metazoa</taxon>
        <taxon>Chordata</taxon>
        <taxon>Craniata</taxon>
        <taxon>Vertebrata</taxon>
        <taxon>Euteleostomi</taxon>
        <taxon>Amphibia</taxon>
        <taxon>Batrachia</taxon>
        <taxon>Anura</taxon>
        <taxon>Pipoidea</taxon>
        <taxon>Pipidae</taxon>
        <taxon>Xenopodinae</taxon>
        <taxon>Xenopus</taxon>
        <taxon>Silurana</taxon>
    </lineage>
</organism>
<dbReference type="EMBL" id="KV460631">
    <property type="protein sequence ID" value="OCA16310.1"/>
    <property type="molecule type" value="Genomic_DNA"/>
</dbReference>
<evidence type="ECO:0000256" key="2">
    <source>
        <dbReference type="ARBA" id="ARBA00015556"/>
    </source>
</evidence>
<accession>A0A1B8Y047</accession>
<dbReference type="PANTHER" id="PTHR46191">
    <property type="match status" value="1"/>
</dbReference>
<dbReference type="InterPro" id="IPR044924">
    <property type="entry name" value="HAD-SF_hydro_IA_REG-2-like_cap"/>
</dbReference>
<evidence type="ECO:0000313" key="3">
    <source>
        <dbReference type="EMBL" id="OCA16310.1"/>
    </source>
</evidence>
<dbReference type="SFLD" id="SFLDG01129">
    <property type="entry name" value="C1.5:_HAD__Beta-PGM__Phosphata"/>
    <property type="match status" value="1"/>
</dbReference>
<reference evidence="3" key="3">
    <citation type="submission" date="2016-05" db="EMBL/GenBank/DDBJ databases">
        <title>WGS assembly of Xenopus tropicalis.</title>
        <authorList>
            <person name="Sessions A."/>
            <person name="Jenkins J."/>
            <person name="Mitros T."/>
            <person name="Lyons J.T."/>
            <person name="Dichmann D.S."/>
            <person name="Robert J."/>
            <person name="Harland R.M."/>
            <person name="Rokhsar D.S."/>
        </authorList>
    </citation>
    <scope>NUCLEOTIDE SEQUENCE</scope>
    <source>
        <strain evidence="3">Nigerian</strain>
    </source>
</reference>
<dbReference type="AlphaFoldDB" id="A0A1B8Y047"/>
<dbReference type="SFLD" id="SFLDS00003">
    <property type="entry name" value="Haloacid_Dehalogenase"/>
    <property type="match status" value="1"/>
</dbReference>
<dbReference type="InterPro" id="IPR011949">
    <property type="entry name" value="HAD-SF_hydro_IA_REG-2-like"/>
</dbReference>
<dbReference type="NCBIfam" id="TIGR01549">
    <property type="entry name" value="HAD-SF-IA-v1"/>
    <property type="match status" value="1"/>
</dbReference>
<dbReference type="SUPFAM" id="SSF56784">
    <property type="entry name" value="HAD-like"/>
    <property type="match status" value="1"/>
</dbReference>
<dbReference type="InterPro" id="IPR023214">
    <property type="entry name" value="HAD_sf"/>
</dbReference>
<evidence type="ECO:0000256" key="1">
    <source>
        <dbReference type="ARBA" id="ARBA00007958"/>
    </source>
</evidence>
<dbReference type="CDD" id="cd16415">
    <property type="entry name" value="HAD_dREG-2_like"/>
    <property type="match status" value="1"/>
</dbReference>
<dbReference type="PANTHER" id="PTHR46191:SF2">
    <property type="entry name" value="HALOACID DEHALOGENASE-LIKE HYDROLASE DOMAIN-CONTAINING PROTEIN 3"/>
    <property type="match status" value="1"/>
</dbReference>
<dbReference type="InterPro" id="IPR051828">
    <property type="entry name" value="HAD-like_hydrolase_domain"/>
</dbReference>